<feature type="region of interest" description="Disordered" evidence="8">
    <location>
        <begin position="62"/>
        <end position="82"/>
    </location>
</feature>
<comment type="caution">
    <text evidence="12">The sequence shown here is derived from an EMBL/GenBank/DDBJ whole genome shotgun (WGS) entry which is preliminary data.</text>
</comment>
<dbReference type="GO" id="GO:0005524">
    <property type="term" value="F:ATP binding"/>
    <property type="evidence" value="ECO:0007669"/>
    <property type="project" value="UniProtKB-KW"/>
</dbReference>
<dbReference type="InterPro" id="IPR003593">
    <property type="entry name" value="AAA+_ATPase"/>
</dbReference>
<accession>A0A9P1GWE5</accession>
<keyword evidence="5" id="KW-0067">ATP-binding</keyword>
<dbReference type="Gene3D" id="1.20.1560.10">
    <property type="entry name" value="ABC transporter type 1, transmembrane domain"/>
    <property type="match status" value="1"/>
</dbReference>
<protein>
    <recommendedName>
        <fullName evidence="14">P-loop containing nucleoside triphosphate hydrolase protein</fullName>
    </recommendedName>
</protein>
<reference evidence="12" key="1">
    <citation type="submission" date="2022-11" db="EMBL/GenBank/DDBJ databases">
        <authorList>
            <person name="Scott C."/>
            <person name="Bruce N."/>
        </authorList>
    </citation>
    <scope>NUCLEOTIDE SEQUENCE</scope>
</reference>
<feature type="transmembrane region" description="Helical" evidence="9">
    <location>
        <begin position="804"/>
        <end position="825"/>
    </location>
</feature>
<evidence type="ECO:0000256" key="5">
    <source>
        <dbReference type="ARBA" id="ARBA00022840"/>
    </source>
</evidence>
<feature type="transmembrane region" description="Helical" evidence="9">
    <location>
        <begin position="911"/>
        <end position="929"/>
    </location>
</feature>
<dbReference type="PROSITE" id="PS00211">
    <property type="entry name" value="ABC_TRANSPORTER_1"/>
    <property type="match status" value="1"/>
</dbReference>
<evidence type="ECO:0000256" key="4">
    <source>
        <dbReference type="ARBA" id="ARBA00022741"/>
    </source>
</evidence>
<dbReference type="SUPFAM" id="SSF52540">
    <property type="entry name" value="P-loop containing nucleoside triphosphate hydrolases"/>
    <property type="match status" value="2"/>
</dbReference>
<feature type="transmembrane region" description="Helical" evidence="9">
    <location>
        <begin position="183"/>
        <end position="209"/>
    </location>
</feature>
<feature type="transmembrane region" description="Helical" evidence="9">
    <location>
        <begin position="263"/>
        <end position="283"/>
    </location>
</feature>
<evidence type="ECO:0000256" key="8">
    <source>
        <dbReference type="SAM" id="MobiDB-lite"/>
    </source>
</evidence>
<feature type="transmembrane region" description="Helical" evidence="9">
    <location>
        <begin position="1025"/>
        <end position="1045"/>
    </location>
</feature>
<evidence type="ECO:0008006" key="14">
    <source>
        <dbReference type="Google" id="ProtNLM"/>
    </source>
</evidence>
<feature type="region of interest" description="Disordered" evidence="8">
    <location>
        <begin position="1"/>
        <end position="42"/>
    </location>
</feature>
<dbReference type="InterPro" id="IPR011527">
    <property type="entry name" value="ABC1_TM_dom"/>
</dbReference>
<dbReference type="PANTHER" id="PTHR24221">
    <property type="entry name" value="ATP-BINDING CASSETTE SUB-FAMILY B"/>
    <property type="match status" value="1"/>
</dbReference>
<feature type="domain" description="ABC transporter" evidence="10">
    <location>
        <begin position="1123"/>
        <end position="1340"/>
    </location>
</feature>
<dbReference type="GO" id="GO:0016887">
    <property type="term" value="F:ATP hydrolysis activity"/>
    <property type="evidence" value="ECO:0007669"/>
    <property type="project" value="InterPro"/>
</dbReference>
<feature type="transmembrane region" description="Helical" evidence="9">
    <location>
        <begin position="886"/>
        <end position="905"/>
    </location>
</feature>
<feature type="transmembrane region" description="Helical" evidence="9">
    <location>
        <begin position="289"/>
        <end position="310"/>
    </location>
</feature>
<dbReference type="EMBL" id="CALLCH030000001">
    <property type="protein sequence ID" value="CAI4211235.1"/>
    <property type="molecule type" value="Genomic_DNA"/>
</dbReference>
<keyword evidence="13" id="KW-1185">Reference proteome</keyword>
<keyword evidence="7 9" id="KW-0472">Membrane</keyword>
<dbReference type="InterPro" id="IPR027417">
    <property type="entry name" value="P-loop_NTPase"/>
</dbReference>
<keyword evidence="3 9" id="KW-0812">Transmembrane</keyword>
<comment type="subcellular location">
    <subcellularLocation>
        <location evidence="1">Membrane</location>
        <topology evidence="1">Multi-pass membrane protein</topology>
    </subcellularLocation>
</comment>
<feature type="transmembrane region" description="Helical" evidence="9">
    <location>
        <begin position="993"/>
        <end position="1013"/>
    </location>
</feature>
<evidence type="ECO:0000256" key="2">
    <source>
        <dbReference type="ARBA" id="ARBA00005580"/>
    </source>
</evidence>
<sequence length="1345" mass="144438">MGPGLSLDPTHLTAKPSFASIQTQHDESSASGPASGVVSQKPSYASLASTHGLVAAAAPIAGAANPAPPRPSALTDVPESPRTPVSLKKWGAVFRGPASPVAAAAGFGPATTPGLGAGLAASTTAPAAAVAAAAATAAAKPTVAAAAKAKPMKEKAEAKKEKPKKPPTKFDEIFTFTSVRERILLVLTIMAAMAAGSIMPLTSIVFAWLPHELAPHLRQPPPPLPLRRDPPAHLPPRRHAPGRMTAILTNTANTVQLGIGEKLGSLITSLSLVTSGLTIAFVHSWKLTLVSASGLVVVGLTYACAVPLMIRRLRAIEESDMAAAAVAGEALGSVRMVAACGAEEKMAQSLLYHICRRDPRHYQKMTVTGGRGTLKGVTIIHVLTLPPIHSVLMCTMMIIASISGVAAPVSAAIRSSIAAAALFNGIDIPKPEIKGKKSPEVSADKDIVFTNVNFTYPARHDRKVLITVNLKIPAGKTTAIVGPSGSGKSTIVGLIERWYELDGDWRTNRKTYWFRNGKITCGGVDLKDMDLRWWRSQIGLVQQEPFLFNDTIQKNIEYGLIGTPWENASEEKKLSLVKNACREAFADEFISRLPNVRLPSYSHSCHGLQTNVGESGAKLSGGQRQRLAIARALIRRPKILILDEATSAIDARGEQIVQAALDRASRGRTTITIAHNLSTVRDADNIVVLAQGRVVQQGTHDQLMAQPGGAYWKLATAQRVSLAEMLILGDKHKDLELMESDATTSSGDAKDGAEEYVNRGFFRSFGTLIVEQGNKWPCTPVQAYLFANALSGFYLWGEALRAHVNFWCIMFTALAGGVGIGYFILGGSATILSFKITATYRKEYFKNIISKPISFFDDDNHTPGALSALVATDPAQLQQLLGTNMGFALISVLAVTGCIIISFYFGWKLALAALGGSLPLVLAAGFYRIRYESKFERTNRTVFGESARFSAEAVGAARTVTALTMEEGILDKYETLLNKHLDEAWSKAKFSTMIFAASDGMPLLCMAFMLWYGGKLIHDGEYTTFQYLVVYISVVQGGMAAGQWLSFAPNIAQATAAANRILASRYPGQAVRDGKTIQGAGLHRNSDDDSDDDDDDANENGKAHEDGGKAHERGGRARKGVRVEFSNVWFRYPTRDAPVLNGLNLTIQEGQFAAIVGASGTGKRVSSPSLKSTFYSVNAGAIFLDDTDISTLPASTYRRRISLVAQESALFSGTIRENILAGVPDPSAVSEETLHRVCASVEMHDFIISLPEGYQTRVGNKGLLLLDEATASLDNEVERQIQKVFERMRGSRTMVVVAHRLATVQNADVIFVLGDGVVLEKGTHAELLKKRGAYYRLCIAQALDR</sequence>
<dbReference type="GO" id="GO:0016020">
    <property type="term" value="C:membrane"/>
    <property type="evidence" value="ECO:0007669"/>
    <property type="project" value="UniProtKB-SubCell"/>
</dbReference>
<evidence type="ECO:0000256" key="1">
    <source>
        <dbReference type="ARBA" id="ARBA00004141"/>
    </source>
</evidence>
<dbReference type="PROSITE" id="PS50929">
    <property type="entry name" value="ABC_TM1F"/>
    <property type="match status" value="2"/>
</dbReference>
<feature type="compositionally biased region" description="Acidic residues" evidence="8">
    <location>
        <begin position="1088"/>
        <end position="1098"/>
    </location>
</feature>
<keyword evidence="4" id="KW-0547">Nucleotide-binding</keyword>
<dbReference type="InterPro" id="IPR039421">
    <property type="entry name" value="Type_1_exporter"/>
</dbReference>
<dbReference type="SUPFAM" id="SSF90123">
    <property type="entry name" value="ABC transporter transmembrane region"/>
    <property type="match status" value="2"/>
</dbReference>
<evidence type="ECO:0000313" key="13">
    <source>
        <dbReference type="Proteomes" id="UP000838763"/>
    </source>
</evidence>
<dbReference type="Proteomes" id="UP000838763">
    <property type="component" value="Unassembled WGS sequence"/>
</dbReference>
<evidence type="ECO:0000313" key="12">
    <source>
        <dbReference type="EMBL" id="CAI4211235.1"/>
    </source>
</evidence>
<dbReference type="Pfam" id="PF00005">
    <property type="entry name" value="ABC_tran"/>
    <property type="match status" value="2"/>
</dbReference>
<dbReference type="PROSITE" id="PS50893">
    <property type="entry name" value="ABC_TRANSPORTER_2"/>
    <property type="match status" value="2"/>
</dbReference>
<dbReference type="Pfam" id="PF00664">
    <property type="entry name" value="ABC_membrane"/>
    <property type="match status" value="2"/>
</dbReference>
<proteinExistence type="inferred from homology"/>
<dbReference type="PANTHER" id="PTHR24221:SF503">
    <property type="entry name" value="MITOCHONDRIAL POTASSIUM CHANNEL ATP-BINDING SUBUNIT"/>
    <property type="match status" value="1"/>
</dbReference>
<feature type="domain" description="ABC transmembrane type-1" evidence="11">
    <location>
        <begin position="778"/>
        <end position="1053"/>
    </location>
</feature>
<dbReference type="InterPro" id="IPR003439">
    <property type="entry name" value="ABC_transporter-like_ATP-bd"/>
</dbReference>
<feature type="domain" description="ABC transporter" evidence="10">
    <location>
        <begin position="447"/>
        <end position="716"/>
    </location>
</feature>
<evidence type="ECO:0000259" key="10">
    <source>
        <dbReference type="PROSITE" id="PS50893"/>
    </source>
</evidence>
<comment type="similarity">
    <text evidence="2">Belongs to the ABC transporter superfamily. ABCB family. Mitochondrial peptide exporter (TC 3.A.1.212) subfamily.</text>
</comment>
<organism evidence="12 13">
    <name type="scientific">Parascedosporium putredinis</name>
    <dbReference type="NCBI Taxonomy" id="1442378"/>
    <lineage>
        <taxon>Eukaryota</taxon>
        <taxon>Fungi</taxon>
        <taxon>Dikarya</taxon>
        <taxon>Ascomycota</taxon>
        <taxon>Pezizomycotina</taxon>
        <taxon>Sordariomycetes</taxon>
        <taxon>Hypocreomycetidae</taxon>
        <taxon>Microascales</taxon>
        <taxon>Microascaceae</taxon>
        <taxon>Parascedosporium</taxon>
    </lineage>
</organism>
<evidence type="ECO:0000256" key="3">
    <source>
        <dbReference type="ARBA" id="ARBA00022692"/>
    </source>
</evidence>
<feature type="domain" description="ABC transmembrane type-1" evidence="11">
    <location>
        <begin position="233"/>
        <end position="348"/>
    </location>
</feature>
<feature type="compositionally biased region" description="Basic and acidic residues" evidence="8">
    <location>
        <begin position="1099"/>
        <end position="1115"/>
    </location>
</feature>
<dbReference type="GO" id="GO:0140359">
    <property type="term" value="F:ABC-type transporter activity"/>
    <property type="evidence" value="ECO:0007669"/>
    <property type="project" value="InterPro"/>
</dbReference>
<dbReference type="InterPro" id="IPR017871">
    <property type="entry name" value="ABC_transporter-like_CS"/>
</dbReference>
<dbReference type="Gene3D" id="3.40.50.300">
    <property type="entry name" value="P-loop containing nucleotide triphosphate hydrolases"/>
    <property type="match status" value="3"/>
</dbReference>
<evidence type="ECO:0000259" key="11">
    <source>
        <dbReference type="PROSITE" id="PS50929"/>
    </source>
</evidence>
<evidence type="ECO:0000256" key="7">
    <source>
        <dbReference type="ARBA" id="ARBA00023136"/>
    </source>
</evidence>
<keyword evidence="6 9" id="KW-1133">Transmembrane helix</keyword>
<feature type="compositionally biased region" description="Low complexity" evidence="8">
    <location>
        <begin position="29"/>
        <end position="39"/>
    </location>
</feature>
<evidence type="ECO:0000256" key="9">
    <source>
        <dbReference type="SAM" id="Phobius"/>
    </source>
</evidence>
<gene>
    <name evidence="12" type="ORF">PPNO1_LOCUS1034</name>
</gene>
<evidence type="ECO:0000256" key="6">
    <source>
        <dbReference type="ARBA" id="ARBA00022989"/>
    </source>
</evidence>
<feature type="region of interest" description="Disordered" evidence="8">
    <location>
        <begin position="1074"/>
        <end position="1117"/>
    </location>
</feature>
<name>A0A9P1GWE5_9PEZI</name>
<dbReference type="InterPro" id="IPR036640">
    <property type="entry name" value="ABC1_TM_sf"/>
</dbReference>
<dbReference type="SMART" id="SM00382">
    <property type="entry name" value="AAA"/>
    <property type="match status" value="2"/>
</dbReference>
<dbReference type="OrthoDB" id="6500128at2759"/>
<dbReference type="FunFam" id="3.40.50.300:FF:000218">
    <property type="entry name" value="Multidrug ABC transporter ATP-binding protein"/>
    <property type="match status" value="1"/>
</dbReference>
<dbReference type="CDD" id="cd18578">
    <property type="entry name" value="ABC_6TM_Pgp_ABCB1_D2_like"/>
    <property type="match status" value="1"/>
</dbReference>